<accession>A0A6J5KMF3</accession>
<evidence type="ECO:0000313" key="2">
    <source>
        <dbReference type="EMBL" id="CAB4121399.1"/>
    </source>
</evidence>
<keyword evidence="1" id="KW-0472">Membrane</keyword>
<keyword evidence="1" id="KW-0812">Transmembrane</keyword>
<dbReference type="EMBL" id="LR796147">
    <property type="protein sequence ID" value="CAB4121399.1"/>
    <property type="molecule type" value="Genomic_DNA"/>
</dbReference>
<protein>
    <submittedName>
        <fullName evidence="2">Uncharacterized protein</fullName>
    </submittedName>
</protein>
<keyword evidence="1" id="KW-1133">Transmembrane helix</keyword>
<gene>
    <name evidence="2" type="ORF">UFOVP11_2</name>
</gene>
<feature type="transmembrane region" description="Helical" evidence="1">
    <location>
        <begin position="6"/>
        <end position="28"/>
    </location>
</feature>
<evidence type="ECO:0000256" key="1">
    <source>
        <dbReference type="SAM" id="Phobius"/>
    </source>
</evidence>
<proteinExistence type="predicted"/>
<organism evidence="2">
    <name type="scientific">uncultured Caudovirales phage</name>
    <dbReference type="NCBI Taxonomy" id="2100421"/>
    <lineage>
        <taxon>Viruses</taxon>
        <taxon>Duplodnaviria</taxon>
        <taxon>Heunggongvirae</taxon>
        <taxon>Uroviricota</taxon>
        <taxon>Caudoviricetes</taxon>
        <taxon>Peduoviridae</taxon>
        <taxon>Maltschvirus</taxon>
        <taxon>Maltschvirus maltsch</taxon>
    </lineage>
</organism>
<reference evidence="2" key="1">
    <citation type="submission" date="2020-04" db="EMBL/GenBank/DDBJ databases">
        <authorList>
            <person name="Chiriac C."/>
            <person name="Salcher M."/>
            <person name="Ghai R."/>
            <person name="Kavagutti S V."/>
        </authorList>
    </citation>
    <scope>NUCLEOTIDE SEQUENCE</scope>
</reference>
<sequence length="40" mass="4814">MKLFEILEFIAQICIVLGFMYVLWLYAVAIKFAEQQYFGY</sequence>
<name>A0A6J5KMF3_9CAUD</name>